<evidence type="ECO:0000313" key="2">
    <source>
        <dbReference type="Proteomes" id="UP000000428"/>
    </source>
</evidence>
<dbReference type="HOGENOM" id="CLU_166724_0_0_11"/>
<accession>Q82BF3</accession>
<evidence type="ECO:0000313" key="1">
    <source>
        <dbReference type="EMBL" id="BAC73464.1"/>
    </source>
</evidence>
<dbReference type="KEGG" id="sma:SAVERM_5752"/>
<reference evidence="1 2" key="2">
    <citation type="journal article" date="2003" name="Nat. Biotechnol.">
        <title>Complete genome sequence and comparative analysis of the industrial microorganism Streptomyces avermitilis.</title>
        <authorList>
            <person name="Ikeda H."/>
            <person name="Ishikawa J."/>
            <person name="Hanamoto A."/>
            <person name="Shinose M."/>
            <person name="Kikuchi H."/>
            <person name="Shiba T."/>
            <person name="Sakaki Y."/>
            <person name="Hattori M."/>
            <person name="Omura S."/>
        </authorList>
    </citation>
    <scope>NUCLEOTIDE SEQUENCE [LARGE SCALE GENOMIC DNA]</scope>
    <source>
        <strain evidence="2">ATCC 31267 / DSM 46492 / JCM 5070 / NBRC 14893 / NCIMB 12804 / NRRL 8165 / MA-4680</strain>
    </source>
</reference>
<protein>
    <submittedName>
        <fullName evidence="1">Uncharacterized protein</fullName>
    </submittedName>
</protein>
<reference evidence="1 2" key="3">
    <citation type="journal article" date="2014" name="J. Ind. Microbiol. Biotechnol.">
        <title>Genome mining of the Streptomyces avermitilis genome and development of genome-minimized hosts for heterologous expression of biosynthetic gene clusters.</title>
        <authorList>
            <person name="Ikeda H."/>
            <person name="Shin-ya K."/>
            <person name="Omura S."/>
        </authorList>
    </citation>
    <scope>NUCLEOTIDE SEQUENCE [LARGE SCALE GENOMIC DNA]</scope>
    <source>
        <strain evidence="2">ATCC 31267 / DSM 46492 / JCM 5070 / NBRC 14893 / NCIMB 12804 / NRRL 8165 / MA-4680</strain>
    </source>
</reference>
<reference evidence="1 2" key="1">
    <citation type="journal article" date="2001" name="Proc. Natl. Acad. Sci. U.S.A.">
        <title>Genome sequence of an industrial microorganism Streptomyces avermitilis: deducing the ability of producing secondary metabolites.</title>
        <authorList>
            <person name="Omura S."/>
            <person name="Ikeda H."/>
            <person name="Ishikawa J."/>
            <person name="Hanamoto A."/>
            <person name="Takahashi C."/>
            <person name="Shinose M."/>
            <person name="Takahashi Y."/>
            <person name="Horikawa H."/>
            <person name="Nakazawa H."/>
            <person name="Osonoe T."/>
            <person name="Kikuchi H."/>
            <person name="Shiba T."/>
            <person name="Sakaki Y."/>
            <person name="Hattori M."/>
        </authorList>
    </citation>
    <scope>NUCLEOTIDE SEQUENCE [LARGE SCALE GENOMIC DNA]</scope>
    <source>
        <strain evidence="2">ATCC 31267 / DSM 46492 / JCM 5070 / NBRC 14893 / NCIMB 12804 / NRRL 8165 / MA-4680</strain>
    </source>
</reference>
<dbReference type="eggNOG" id="ENOG502ZFC0">
    <property type="taxonomic scope" value="Bacteria"/>
</dbReference>
<proteinExistence type="predicted"/>
<organism evidence="1 2">
    <name type="scientific">Streptomyces avermitilis (strain ATCC 31267 / DSM 46492 / JCM 5070 / NBRC 14893 / NCIMB 12804 / NRRL 8165 / MA-4680)</name>
    <dbReference type="NCBI Taxonomy" id="227882"/>
    <lineage>
        <taxon>Bacteria</taxon>
        <taxon>Bacillati</taxon>
        <taxon>Actinomycetota</taxon>
        <taxon>Actinomycetes</taxon>
        <taxon>Kitasatosporales</taxon>
        <taxon>Streptomycetaceae</taxon>
        <taxon>Streptomyces</taxon>
    </lineage>
</organism>
<dbReference type="Proteomes" id="UP000000428">
    <property type="component" value="Chromosome"/>
</dbReference>
<dbReference type="AlphaFoldDB" id="Q82BF3"/>
<gene>
    <name evidence="1" type="ORF">SAVERM_5752</name>
</gene>
<sequence>MLMSAGNIIDPLGVEKGPVVPFGFSTDGEWAWPTYWAYFVREYGVSAPDDFMEHVKSRGFVPTDLTDEQAQQAADGIQKALYG</sequence>
<dbReference type="EMBL" id="BA000030">
    <property type="protein sequence ID" value="BAC73464.1"/>
    <property type="molecule type" value="Genomic_DNA"/>
</dbReference>
<keyword evidence="2" id="KW-1185">Reference proteome</keyword>
<name>Q82BF3_STRAW</name>